<keyword evidence="3" id="KW-1185">Reference proteome</keyword>
<dbReference type="Pfam" id="PF03597">
    <property type="entry name" value="FixS"/>
    <property type="match status" value="1"/>
</dbReference>
<reference evidence="2 3" key="1">
    <citation type="submission" date="2015-03" db="EMBL/GenBank/DDBJ databases">
        <title>Genome sequence of Variovorax paradoxus TBEA6.</title>
        <authorList>
            <person name="Poehlein A."/>
            <person name="Schuldes J."/>
            <person name="Wuebbeler J.H."/>
            <person name="Hiessl S."/>
            <person name="Steinbuechel A."/>
            <person name="Daniel R."/>
        </authorList>
    </citation>
    <scope>NUCLEOTIDE SEQUENCE [LARGE SCALE GENOMIC DNA]</scope>
    <source>
        <strain evidence="2 3">TBEA6</strain>
    </source>
</reference>
<dbReference type="AlphaFoldDB" id="A0A0H2MED7"/>
<keyword evidence="1" id="KW-1133">Transmembrane helix</keyword>
<dbReference type="PATRIC" id="fig|34073.19.peg.3745"/>
<evidence type="ECO:0000256" key="1">
    <source>
        <dbReference type="SAM" id="Phobius"/>
    </source>
</evidence>
<accession>A0A0H2MED7</accession>
<protein>
    <submittedName>
        <fullName evidence="2">Cytochrome oxidase maturation protein cbb3-type</fullName>
    </submittedName>
</protein>
<dbReference type="InterPro" id="IPR004714">
    <property type="entry name" value="Cyt_oxidase_maturation_cbb3"/>
</dbReference>
<dbReference type="RefSeq" id="WP_021007326.1">
    <property type="nucleotide sequence ID" value="NZ_JZWI01000018.1"/>
</dbReference>
<dbReference type="Proteomes" id="UP000035170">
    <property type="component" value="Unassembled WGS sequence"/>
</dbReference>
<keyword evidence="1" id="KW-0472">Membrane</keyword>
<comment type="caution">
    <text evidence="2">The sequence shown here is derived from an EMBL/GenBank/DDBJ whole genome shotgun (WGS) entry which is preliminary data.</text>
</comment>
<feature type="transmembrane region" description="Helical" evidence="1">
    <location>
        <begin position="6"/>
        <end position="26"/>
    </location>
</feature>
<dbReference type="PANTHER" id="PTHR41532">
    <property type="entry name" value="FIXS PROTEIN"/>
    <property type="match status" value="1"/>
</dbReference>
<proteinExistence type="predicted"/>
<organism evidence="2 3">
    <name type="scientific">Variovorax paradoxus</name>
    <dbReference type="NCBI Taxonomy" id="34073"/>
    <lineage>
        <taxon>Bacteria</taxon>
        <taxon>Pseudomonadati</taxon>
        <taxon>Pseudomonadota</taxon>
        <taxon>Betaproteobacteria</taxon>
        <taxon>Burkholderiales</taxon>
        <taxon>Comamonadaceae</taxon>
        <taxon>Variovorax</taxon>
    </lineage>
</organism>
<dbReference type="PANTHER" id="PTHR41532:SF1">
    <property type="entry name" value="FIXS PROTEIN"/>
    <property type="match status" value="1"/>
</dbReference>
<evidence type="ECO:0000313" key="3">
    <source>
        <dbReference type="Proteomes" id="UP000035170"/>
    </source>
</evidence>
<sequence length="45" mass="5166">MDILFLLIPLSVVLVLAILGGLWWAIERGQFEDIEIEGDRILRND</sequence>
<evidence type="ECO:0000313" key="2">
    <source>
        <dbReference type="EMBL" id="KLN55305.1"/>
    </source>
</evidence>
<name>A0A0H2MED7_VARPD</name>
<gene>
    <name evidence="2" type="ORF">VPARA_36570</name>
</gene>
<dbReference type="NCBIfam" id="TIGR00847">
    <property type="entry name" value="ccoS"/>
    <property type="match status" value="1"/>
</dbReference>
<dbReference type="EMBL" id="JZWI01000018">
    <property type="protein sequence ID" value="KLN55305.1"/>
    <property type="molecule type" value="Genomic_DNA"/>
</dbReference>
<keyword evidence="1" id="KW-0812">Transmembrane</keyword>